<sequence>MKNRVRLFSMLLLTAALGACNWSNGNSGQAEPDITTDTLTYTTKIIKERANDCVNKADSACTVASITYPVFNGQQLLNNSIRHKLIMLFGGNNPDVKPDTSLQLYAKNFIKGYENDSPKQNNAGIFYTLAIKAALTRQDSSLTTLELSGYSYQGGAHGGSTTAFINWDTKANNDIRLKDVLIAGYRDSLTAIAETIFRQQEKLTPTASLANDYFFKDAKFTLNENFVITPVGLKFLYNQYEIKPYAAGQTIVLIPYANIKSLLKPKSVITQYLK</sequence>
<dbReference type="InterPro" id="IPR021729">
    <property type="entry name" value="DUF3298"/>
</dbReference>
<feature type="chain" id="PRO_5047345149" evidence="1">
    <location>
        <begin position="19"/>
        <end position="274"/>
    </location>
</feature>
<dbReference type="EMBL" id="JBHUON010000012">
    <property type="protein sequence ID" value="MFD2865256.1"/>
    <property type="molecule type" value="Genomic_DNA"/>
</dbReference>
<dbReference type="Proteomes" id="UP001597601">
    <property type="component" value="Unassembled WGS sequence"/>
</dbReference>
<dbReference type="Pfam" id="PF11738">
    <property type="entry name" value="DUF3298"/>
    <property type="match status" value="1"/>
</dbReference>
<feature type="domain" description="DUF3298" evidence="2">
    <location>
        <begin position="178"/>
        <end position="256"/>
    </location>
</feature>
<reference evidence="5" key="1">
    <citation type="journal article" date="2019" name="Int. J. Syst. Evol. Microbiol.">
        <title>The Global Catalogue of Microorganisms (GCM) 10K type strain sequencing project: providing services to taxonomists for standard genome sequencing and annotation.</title>
        <authorList>
            <consortium name="The Broad Institute Genomics Platform"/>
            <consortium name="The Broad Institute Genome Sequencing Center for Infectious Disease"/>
            <person name="Wu L."/>
            <person name="Ma J."/>
        </authorList>
    </citation>
    <scope>NUCLEOTIDE SEQUENCE [LARGE SCALE GENOMIC DNA]</scope>
    <source>
        <strain evidence="5">KCTC 52232</strain>
    </source>
</reference>
<protein>
    <submittedName>
        <fullName evidence="4">DUF3298 domain-containing protein</fullName>
    </submittedName>
</protein>
<dbReference type="InterPro" id="IPR037126">
    <property type="entry name" value="PdaC/RsiV-like_sf"/>
</dbReference>
<dbReference type="InterPro" id="IPR025303">
    <property type="entry name" value="PdaC"/>
</dbReference>
<feature type="signal peptide" evidence="1">
    <location>
        <begin position="1"/>
        <end position="18"/>
    </location>
</feature>
<keyword evidence="5" id="KW-1185">Reference proteome</keyword>
<keyword evidence="1" id="KW-0732">Signal</keyword>
<evidence type="ECO:0000256" key="1">
    <source>
        <dbReference type="SAM" id="SignalP"/>
    </source>
</evidence>
<dbReference type="PROSITE" id="PS51257">
    <property type="entry name" value="PROKAR_LIPOPROTEIN"/>
    <property type="match status" value="1"/>
</dbReference>
<comment type="caution">
    <text evidence="4">The sequence shown here is derived from an EMBL/GenBank/DDBJ whole genome shotgun (WGS) entry which is preliminary data.</text>
</comment>
<dbReference type="RefSeq" id="WP_377127258.1">
    <property type="nucleotide sequence ID" value="NZ_JBHUHN010000001.1"/>
</dbReference>
<dbReference type="Gene3D" id="3.30.565.40">
    <property type="entry name" value="Fervidobacterium nodosum Rt17-B1 like"/>
    <property type="match status" value="1"/>
</dbReference>
<feature type="domain" description="Deacetylase PdaC" evidence="3">
    <location>
        <begin position="56"/>
        <end position="158"/>
    </location>
</feature>
<evidence type="ECO:0000259" key="2">
    <source>
        <dbReference type="Pfam" id="PF11738"/>
    </source>
</evidence>
<dbReference type="Gene3D" id="3.90.640.20">
    <property type="entry name" value="Heat-shock cognate protein, ATPase"/>
    <property type="match status" value="1"/>
</dbReference>
<proteinExistence type="predicted"/>
<organism evidence="4 5">
    <name type="scientific">Mucilaginibacter antarcticus</name>
    <dbReference type="NCBI Taxonomy" id="1855725"/>
    <lineage>
        <taxon>Bacteria</taxon>
        <taxon>Pseudomonadati</taxon>
        <taxon>Bacteroidota</taxon>
        <taxon>Sphingobacteriia</taxon>
        <taxon>Sphingobacteriales</taxon>
        <taxon>Sphingobacteriaceae</taxon>
        <taxon>Mucilaginibacter</taxon>
    </lineage>
</organism>
<evidence type="ECO:0000259" key="3">
    <source>
        <dbReference type="Pfam" id="PF13739"/>
    </source>
</evidence>
<accession>A0ABW5XPD1</accession>
<gene>
    <name evidence="4" type="ORF">ACFSYC_11215</name>
</gene>
<evidence type="ECO:0000313" key="5">
    <source>
        <dbReference type="Proteomes" id="UP001597601"/>
    </source>
</evidence>
<evidence type="ECO:0000313" key="4">
    <source>
        <dbReference type="EMBL" id="MFD2865256.1"/>
    </source>
</evidence>
<name>A0ABW5XPD1_9SPHI</name>
<dbReference type="Pfam" id="PF13739">
    <property type="entry name" value="PdaC"/>
    <property type="match status" value="1"/>
</dbReference>